<organism evidence="1 2">
    <name type="scientific">Colletotrichum plurivorum</name>
    <dbReference type="NCBI Taxonomy" id="2175906"/>
    <lineage>
        <taxon>Eukaryota</taxon>
        <taxon>Fungi</taxon>
        <taxon>Dikarya</taxon>
        <taxon>Ascomycota</taxon>
        <taxon>Pezizomycotina</taxon>
        <taxon>Sordariomycetes</taxon>
        <taxon>Hypocreomycetidae</taxon>
        <taxon>Glomerellales</taxon>
        <taxon>Glomerellaceae</taxon>
        <taxon>Colletotrichum</taxon>
        <taxon>Colletotrichum orchidearum species complex</taxon>
    </lineage>
</organism>
<dbReference type="Proteomes" id="UP000654918">
    <property type="component" value="Unassembled WGS sequence"/>
</dbReference>
<sequence>MALGPLFLEAKLPEDTFPSSPRAVELCAAACHHQALRSLSDRTLGDAMRAEVARAAPAPESSHGFFAQLRAAAALETVSYACNRMDTPQGIPVRV</sequence>
<reference evidence="1" key="1">
    <citation type="journal article" date="2020" name="Phytopathology">
        <title>Genome Sequence Resources of Colletotrichum truncatum, C. plurivorum, C. musicola, and C. sojae: Four Species Pathogenic to Soybean (Glycine max).</title>
        <authorList>
            <person name="Rogerio F."/>
            <person name="Boufleur T.R."/>
            <person name="Ciampi-Guillardi M."/>
            <person name="Sukno S.A."/>
            <person name="Thon M.R."/>
            <person name="Massola Junior N.S."/>
            <person name="Baroncelli R."/>
        </authorList>
    </citation>
    <scope>NUCLEOTIDE SEQUENCE</scope>
    <source>
        <strain evidence="1">LFN00145</strain>
    </source>
</reference>
<keyword evidence="2" id="KW-1185">Reference proteome</keyword>
<name>A0A8H6NDT7_9PEZI</name>
<proteinExistence type="predicted"/>
<evidence type="ECO:0000313" key="1">
    <source>
        <dbReference type="EMBL" id="KAF6829847.1"/>
    </source>
</evidence>
<evidence type="ECO:0000313" key="2">
    <source>
        <dbReference type="Proteomes" id="UP000654918"/>
    </source>
</evidence>
<dbReference type="EMBL" id="WIGO01000102">
    <property type="protein sequence ID" value="KAF6829847.1"/>
    <property type="molecule type" value="Genomic_DNA"/>
</dbReference>
<accession>A0A8H6NDT7</accession>
<protein>
    <submittedName>
        <fullName evidence="1">Uncharacterized protein</fullName>
    </submittedName>
</protein>
<gene>
    <name evidence="1" type="ORF">CPLU01_07683</name>
</gene>
<dbReference type="AlphaFoldDB" id="A0A8H6NDT7"/>
<comment type="caution">
    <text evidence="1">The sequence shown here is derived from an EMBL/GenBank/DDBJ whole genome shotgun (WGS) entry which is preliminary data.</text>
</comment>